<dbReference type="SMART" id="SM00028">
    <property type="entry name" value="TPR"/>
    <property type="match status" value="2"/>
</dbReference>
<dbReference type="InterPro" id="IPR011990">
    <property type="entry name" value="TPR-like_helical_dom_sf"/>
</dbReference>
<dbReference type="PROSITE" id="PS50005">
    <property type="entry name" value="TPR"/>
    <property type="match status" value="2"/>
</dbReference>
<gene>
    <name evidence="1" type="ORF">SCFA_1160004</name>
</gene>
<name>A0A485LW03_9ZZZZ</name>
<protein>
    <submittedName>
        <fullName evidence="1">Tetratricopeptide repeat protein</fullName>
    </submittedName>
</protein>
<dbReference type="AlphaFoldDB" id="A0A485LW03"/>
<dbReference type="PROSITE" id="PS51257">
    <property type="entry name" value="PROKAR_LIPOPROTEIN"/>
    <property type="match status" value="1"/>
</dbReference>
<dbReference type="InterPro" id="IPR019734">
    <property type="entry name" value="TPR_rpt"/>
</dbReference>
<sequence>MNNAMKAVLFVCIAAFSLVLQSCAVTDIPAPPESPVQTPPPAEPAPRVPDRTQVVERARKHVQAGEHQKAISLYAEAYRLQPDDGSLAQEFAQCLEGIRSAADEMLEKGDISTAGGLYYVLQQDYQKFESLGQVLSFDHAYLDTKLGFCRQTLTRQGFEEYRQGNLDKAITLWQGLLAIDPENNDMKEAVRTAIQQKKNLEKKD</sequence>
<proteinExistence type="predicted"/>
<reference evidence="1" key="1">
    <citation type="submission" date="2019-03" db="EMBL/GenBank/DDBJ databases">
        <authorList>
            <person name="Hao L."/>
        </authorList>
    </citation>
    <scope>NUCLEOTIDE SEQUENCE</scope>
</reference>
<dbReference type="SUPFAM" id="SSF48452">
    <property type="entry name" value="TPR-like"/>
    <property type="match status" value="1"/>
</dbReference>
<accession>A0A485LW03</accession>
<dbReference type="Gene3D" id="1.25.40.10">
    <property type="entry name" value="Tetratricopeptide repeat domain"/>
    <property type="match status" value="2"/>
</dbReference>
<organism evidence="1">
    <name type="scientific">anaerobic digester metagenome</name>
    <dbReference type="NCBI Taxonomy" id="1263854"/>
    <lineage>
        <taxon>unclassified sequences</taxon>
        <taxon>metagenomes</taxon>
        <taxon>ecological metagenomes</taxon>
    </lineage>
</organism>
<evidence type="ECO:0000313" key="1">
    <source>
        <dbReference type="EMBL" id="VFU11832.1"/>
    </source>
</evidence>
<dbReference type="EMBL" id="CAADRM010000020">
    <property type="protein sequence ID" value="VFU11832.1"/>
    <property type="molecule type" value="Genomic_DNA"/>
</dbReference>